<dbReference type="Proteomes" id="UP000550729">
    <property type="component" value="Unassembled WGS sequence"/>
</dbReference>
<dbReference type="PROSITE" id="PS51464">
    <property type="entry name" value="SIS"/>
    <property type="match status" value="1"/>
</dbReference>
<name>A0A848KVX2_9ACTN</name>
<dbReference type="GO" id="GO:1901135">
    <property type="term" value="P:carbohydrate derivative metabolic process"/>
    <property type="evidence" value="ECO:0007669"/>
    <property type="project" value="InterPro"/>
</dbReference>
<dbReference type="InterPro" id="IPR001347">
    <property type="entry name" value="SIS_dom"/>
</dbReference>
<comment type="caution">
    <text evidence="3">The sequence shown here is derived from an EMBL/GenBank/DDBJ whole genome shotgun (WGS) entry which is preliminary data.</text>
</comment>
<dbReference type="PANTHER" id="PTHR30390">
    <property type="entry name" value="SEDOHEPTULOSE 7-PHOSPHATE ISOMERASE / DNAA INITIATOR-ASSOCIATING FACTOR FOR REPLICATION INITIATION"/>
    <property type="match status" value="1"/>
</dbReference>
<organism evidence="3 4">
    <name type="scientific">Gordonia asplenii</name>
    <dbReference type="NCBI Taxonomy" id="2725283"/>
    <lineage>
        <taxon>Bacteria</taxon>
        <taxon>Bacillati</taxon>
        <taxon>Actinomycetota</taxon>
        <taxon>Actinomycetes</taxon>
        <taxon>Mycobacteriales</taxon>
        <taxon>Gordoniaceae</taxon>
        <taxon>Gordonia</taxon>
    </lineage>
</organism>
<feature type="compositionally biased region" description="Basic and acidic residues" evidence="1">
    <location>
        <begin position="1"/>
        <end position="22"/>
    </location>
</feature>
<dbReference type="EMBL" id="JABBNB010000017">
    <property type="protein sequence ID" value="NMO02816.1"/>
    <property type="molecule type" value="Genomic_DNA"/>
</dbReference>
<dbReference type="Pfam" id="PF13580">
    <property type="entry name" value="SIS_2"/>
    <property type="match status" value="1"/>
</dbReference>
<dbReference type="Gene3D" id="3.40.50.10490">
    <property type="entry name" value="Glucose-6-phosphate isomerase like protein, domain 1"/>
    <property type="match status" value="1"/>
</dbReference>
<feature type="region of interest" description="Disordered" evidence="1">
    <location>
        <begin position="1"/>
        <end position="29"/>
    </location>
</feature>
<evidence type="ECO:0000256" key="1">
    <source>
        <dbReference type="SAM" id="MobiDB-lite"/>
    </source>
</evidence>
<evidence type="ECO:0000259" key="2">
    <source>
        <dbReference type="PROSITE" id="PS51464"/>
    </source>
</evidence>
<sequence>MTDKQTTDTETTDKETTDKENPTDTENTNFLYPFIDAEETDAVALLTDLAESARGKAAESARLQRASLDEYATQIEAAGQQMAQRFLRGGRLYTFGNGGSSTDAATLASLFSRPALGRPLAAWSLAADTSVVTALGNDVGFELIFSRQIIAHSKSVDIAVALSTSGNSDDLMTAIVEAKRRGLLTIGFAGHDGGRMAVDESFDYCFTVRSQSIHRIQESHAVVGYRLWSVVQEHMARRSSQPRAAASGTGATR</sequence>
<dbReference type="RefSeq" id="WP_170195325.1">
    <property type="nucleotide sequence ID" value="NZ_JABBNB010000017.1"/>
</dbReference>
<reference evidence="3 4" key="1">
    <citation type="submission" date="2020-04" db="EMBL/GenBank/DDBJ databases">
        <title>Gordonia sp. nov. TBRC 11910.</title>
        <authorList>
            <person name="Suriyachadkun C."/>
        </authorList>
    </citation>
    <scope>NUCLEOTIDE SEQUENCE [LARGE SCALE GENOMIC DNA]</scope>
    <source>
        <strain evidence="3 4">TBRC 11910</strain>
    </source>
</reference>
<dbReference type="GO" id="GO:0097367">
    <property type="term" value="F:carbohydrate derivative binding"/>
    <property type="evidence" value="ECO:0007669"/>
    <property type="project" value="InterPro"/>
</dbReference>
<dbReference type="SUPFAM" id="SSF53697">
    <property type="entry name" value="SIS domain"/>
    <property type="match status" value="1"/>
</dbReference>
<dbReference type="CDD" id="cd05006">
    <property type="entry name" value="SIS_GmhA"/>
    <property type="match status" value="1"/>
</dbReference>
<keyword evidence="4" id="KW-1185">Reference proteome</keyword>
<evidence type="ECO:0000313" key="4">
    <source>
        <dbReference type="Proteomes" id="UP000550729"/>
    </source>
</evidence>
<protein>
    <submittedName>
        <fullName evidence="3">SIS domain-containing protein</fullName>
    </submittedName>
</protein>
<dbReference type="InterPro" id="IPR046348">
    <property type="entry name" value="SIS_dom_sf"/>
</dbReference>
<proteinExistence type="predicted"/>
<accession>A0A848KVX2</accession>
<feature type="domain" description="SIS" evidence="2">
    <location>
        <begin position="82"/>
        <end position="240"/>
    </location>
</feature>
<dbReference type="InterPro" id="IPR050099">
    <property type="entry name" value="SIS_GmhA/DiaA_subfam"/>
</dbReference>
<dbReference type="InterPro" id="IPR035461">
    <property type="entry name" value="GmhA/DiaA"/>
</dbReference>
<gene>
    <name evidence="3" type="ORF">HH308_16510</name>
</gene>
<dbReference type="AlphaFoldDB" id="A0A848KVX2"/>
<evidence type="ECO:0000313" key="3">
    <source>
        <dbReference type="EMBL" id="NMO02816.1"/>
    </source>
</evidence>